<dbReference type="PANTHER" id="PTHR45947:SF3">
    <property type="entry name" value="SULFOQUINOVOSYL TRANSFERASE SQD2"/>
    <property type="match status" value="1"/>
</dbReference>
<evidence type="ECO:0000313" key="3">
    <source>
        <dbReference type="EMBL" id="GAE37086.1"/>
    </source>
</evidence>
<dbReference type="Pfam" id="PF00534">
    <property type="entry name" value="Glycos_transf_1"/>
    <property type="match status" value="1"/>
</dbReference>
<evidence type="ECO:0000313" key="4">
    <source>
        <dbReference type="Proteomes" id="UP000018896"/>
    </source>
</evidence>
<dbReference type="AlphaFoldDB" id="W4QYC7"/>
<dbReference type="GO" id="GO:0016758">
    <property type="term" value="F:hexosyltransferase activity"/>
    <property type="evidence" value="ECO:0007669"/>
    <property type="project" value="TreeGrafter"/>
</dbReference>
<dbReference type="STRING" id="1236973.JCM9157_4332"/>
<dbReference type="EMBL" id="BAUV01000053">
    <property type="protein sequence ID" value="GAE37086.1"/>
    <property type="molecule type" value="Genomic_DNA"/>
</dbReference>
<dbReference type="PANTHER" id="PTHR45947">
    <property type="entry name" value="SULFOQUINOVOSYL TRANSFERASE SQD2"/>
    <property type="match status" value="1"/>
</dbReference>
<dbReference type="RefSeq" id="WP_035667465.1">
    <property type="nucleotide sequence ID" value="NZ_BAUV01000053.1"/>
</dbReference>
<dbReference type="InterPro" id="IPR050194">
    <property type="entry name" value="Glycosyltransferase_grp1"/>
</dbReference>
<gene>
    <name evidence="3" type="ORF">JCM9157_4332</name>
</gene>
<dbReference type="OrthoDB" id="9802525at2"/>
<protein>
    <submittedName>
        <fullName evidence="3">Glycosyltransferase</fullName>
    </submittedName>
</protein>
<dbReference type="Proteomes" id="UP000018896">
    <property type="component" value="Unassembled WGS sequence"/>
</dbReference>
<dbReference type="Gene3D" id="3.40.50.2000">
    <property type="entry name" value="Glycogen Phosphorylase B"/>
    <property type="match status" value="2"/>
</dbReference>
<proteinExistence type="predicted"/>
<comment type="caution">
    <text evidence="3">The sequence shown here is derived from an EMBL/GenBank/DDBJ whole genome shotgun (WGS) entry which is preliminary data.</text>
</comment>
<organism evidence="3 4">
    <name type="scientific">Halalkalibacter akibai (strain ATCC 43226 / DSM 21942 / CIP 109018 / JCM 9157 / 1139)</name>
    <name type="common">Bacillus akibai</name>
    <dbReference type="NCBI Taxonomy" id="1236973"/>
    <lineage>
        <taxon>Bacteria</taxon>
        <taxon>Bacillati</taxon>
        <taxon>Bacillota</taxon>
        <taxon>Bacilli</taxon>
        <taxon>Bacillales</taxon>
        <taxon>Bacillaceae</taxon>
        <taxon>Halalkalibacter</taxon>
    </lineage>
</organism>
<evidence type="ECO:0000259" key="1">
    <source>
        <dbReference type="Pfam" id="PF00534"/>
    </source>
</evidence>
<dbReference type="Pfam" id="PF13439">
    <property type="entry name" value="Glyco_transf_4"/>
    <property type="match status" value="1"/>
</dbReference>
<accession>W4QYC7</accession>
<dbReference type="eggNOG" id="COG0438">
    <property type="taxonomic scope" value="Bacteria"/>
</dbReference>
<evidence type="ECO:0000259" key="2">
    <source>
        <dbReference type="Pfam" id="PF13439"/>
    </source>
</evidence>
<keyword evidence="4" id="KW-1185">Reference proteome</keyword>
<feature type="domain" description="Glycosyltransferase subfamily 4-like N-terminal" evidence="2">
    <location>
        <begin position="14"/>
        <end position="179"/>
    </location>
</feature>
<dbReference type="CDD" id="cd03814">
    <property type="entry name" value="GT4-like"/>
    <property type="match status" value="1"/>
</dbReference>
<dbReference type="InterPro" id="IPR001296">
    <property type="entry name" value="Glyco_trans_1"/>
</dbReference>
<reference evidence="3 4" key="1">
    <citation type="journal article" date="2014" name="Genome Announc.">
        <title>Draft Genome Sequences of Three Alkaliphilic Bacillus Strains, Bacillus wakoensis JCM 9140T, Bacillus akibai JCM 9157T, and Bacillus hemicellulosilyticus JCM 9152T.</title>
        <authorList>
            <person name="Yuki M."/>
            <person name="Oshima K."/>
            <person name="Suda W."/>
            <person name="Oshida Y."/>
            <person name="Kitamura K."/>
            <person name="Iida T."/>
            <person name="Hattori M."/>
            <person name="Ohkuma M."/>
        </authorList>
    </citation>
    <scope>NUCLEOTIDE SEQUENCE [LARGE SCALE GENOMIC DNA]</scope>
    <source>
        <strain evidence="3 4">JCM 9157</strain>
    </source>
</reference>
<sequence length="381" mass="43814">MRIAIFSDTYAPEINGVARTLKRYTDYLDKMKIEYKLFVPESSYQVPAVSHVQRLTSIPFLLYPECRIALPNPLHLKQTLDEFNPTLIHIATPFNLGLYGLHYGKKHNIPMIASYHTHFDDYLSYYHLTFLEKWVWKYMSWFHRSFEKVYVPSNSTKEKLLSNKVHDQIEIWGRGVNHEMFSPTKRSKEQLKKKFHIKEKNILLYVGRIAPEKDIDIVLKTFQSLPESVNKDSHLIIVGDGPQFRSLAEQKLTNITWTGFMEGEPLAEIYASSDVFVFPSPTETFGNVVLEALASGLPVIGANSGGVQHLITNGKTGFLCEPKNVNQFVQQTSFLLENESLRTACSKEAREFALTFSWDDIFQELIKSLEVVVKERVRISA</sequence>
<feature type="domain" description="Glycosyl transferase family 1" evidence="1">
    <location>
        <begin position="189"/>
        <end position="351"/>
    </location>
</feature>
<keyword evidence="3" id="KW-0808">Transferase</keyword>
<dbReference type="SUPFAM" id="SSF53756">
    <property type="entry name" value="UDP-Glycosyltransferase/glycogen phosphorylase"/>
    <property type="match status" value="1"/>
</dbReference>
<dbReference type="InterPro" id="IPR028098">
    <property type="entry name" value="Glyco_trans_4-like_N"/>
</dbReference>
<name>W4QYC7_HALA3</name>